<dbReference type="Proteomes" id="UP000514752">
    <property type="component" value="Chromosome"/>
</dbReference>
<dbReference type="KEGG" id="nsg:H3L94_03665"/>
<name>A0A7D7RNN1_9NEIS</name>
<feature type="compositionally biased region" description="Low complexity" evidence="1">
    <location>
        <begin position="180"/>
        <end position="194"/>
    </location>
</feature>
<feature type="transmembrane region" description="Helical" evidence="2">
    <location>
        <begin position="123"/>
        <end position="140"/>
    </location>
</feature>
<reference evidence="4 5" key="1">
    <citation type="submission" date="2020-07" db="EMBL/GenBank/DDBJ databases">
        <title>Genomic diversity of species in the Neisseriaceae family.</title>
        <authorList>
            <person name="Vincent A.T."/>
            <person name="Bernet E."/>
            <person name="Veyrier F.J."/>
        </authorList>
    </citation>
    <scope>NUCLEOTIDE SEQUENCE [LARGE SCALE GENOMIC DNA]</scope>
    <source>
        <strain evidence="4 5">DSM 22244</strain>
    </source>
</reference>
<dbReference type="PANTHER" id="PTHR34475:SF1">
    <property type="entry name" value="CYTOSKELETON PROTEIN RODZ"/>
    <property type="match status" value="1"/>
</dbReference>
<dbReference type="RefSeq" id="WP_182122701.1">
    <property type="nucleotide sequence ID" value="NZ_CP059567.1"/>
</dbReference>
<organism evidence="4 5">
    <name type="scientific">Neisseria shayeganii</name>
    <dbReference type="NCBI Taxonomy" id="607712"/>
    <lineage>
        <taxon>Bacteria</taxon>
        <taxon>Pseudomonadati</taxon>
        <taxon>Pseudomonadota</taxon>
        <taxon>Betaproteobacteria</taxon>
        <taxon>Neisseriales</taxon>
        <taxon>Neisseriaceae</taxon>
        <taxon>Neisseria</taxon>
    </lineage>
</organism>
<gene>
    <name evidence="4" type="ORF">H3L94_03665</name>
</gene>
<feature type="region of interest" description="Disordered" evidence="1">
    <location>
        <begin position="179"/>
        <end position="212"/>
    </location>
</feature>
<dbReference type="EMBL" id="CP059567">
    <property type="protein sequence ID" value="QMT41142.1"/>
    <property type="molecule type" value="Genomic_DNA"/>
</dbReference>
<dbReference type="GO" id="GO:0003677">
    <property type="term" value="F:DNA binding"/>
    <property type="evidence" value="ECO:0007669"/>
    <property type="project" value="InterPro"/>
</dbReference>
<dbReference type="InterPro" id="IPR010982">
    <property type="entry name" value="Lambda_DNA-bd_dom_sf"/>
</dbReference>
<dbReference type="Gene3D" id="1.10.260.40">
    <property type="entry name" value="lambda repressor-like DNA-binding domains"/>
    <property type="match status" value="1"/>
</dbReference>
<dbReference type="Pfam" id="PF13413">
    <property type="entry name" value="HTH_25"/>
    <property type="match status" value="1"/>
</dbReference>
<evidence type="ECO:0000256" key="2">
    <source>
        <dbReference type="SAM" id="Phobius"/>
    </source>
</evidence>
<evidence type="ECO:0000259" key="3">
    <source>
        <dbReference type="Pfam" id="PF13464"/>
    </source>
</evidence>
<dbReference type="InterPro" id="IPR025194">
    <property type="entry name" value="RodZ-like_C"/>
</dbReference>
<keyword evidence="2" id="KW-0812">Transmembrane</keyword>
<feature type="compositionally biased region" description="Polar residues" evidence="1">
    <location>
        <begin position="200"/>
        <end position="212"/>
    </location>
</feature>
<evidence type="ECO:0000256" key="1">
    <source>
        <dbReference type="SAM" id="MobiDB-lite"/>
    </source>
</evidence>
<proteinExistence type="predicted"/>
<accession>A0A7D7RNN1</accession>
<evidence type="ECO:0000313" key="5">
    <source>
        <dbReference type="Proteomes" id="UP000514752"/>
    </source>
</evidence>
<protein>
    <submittedName>
        <fullName evidence="4">Helix-turn-helix domain-containing protein</fullName>
    </submittedName>
</protein>
<sequence>MSDVPHTDTASAAEQLGRLLRQTREQNLLSIGDVSEHLKLPARQVEALENADFGKLPEPVFVRGFLRSYGRYLNLDESVLNDYLEQIAFQTQGIAPAAKKSAADNPAPMTYHQAPIRKPFPKWIIGVAALALIVGGVYLWQSKSHSDNQRQEAQNEQAAPAVLPPNLEGGNVQILPMQQASDAAASAPVPADTAEPASAPATSGQADTATGLSTAPGELAIKLRFRSFLTVTDKDGNMLISKIVPANSEHRYSGNGPYHVRIGFARGSSVSYGGRDINVSEHMRDNKTAAFNTDGPAANP</sequence>
<dbReference type="Pfam" id="PF13464">
    <property type="entry name" value="RodZ_C"/>
    <property type="match status" value="1"/>
</dbReference>
<dbReference type="InterPro" id="IPR050400">
    <property type="entry name" value="Bact_Cytoskel_RodZ"/>
</dbReference>
<dbReference type="AlphaFoldDB" id="A0A7D7RNN1"/>
<keyword evidence="2" id="KW-1133">Transmembrane helix</keyword>
<keyword evidence="2" id="KW-0472">Membrane</keyword>
<dbReference type="PANTHER" id="PTHR34475">
    <property type="match status" value="1"/>
</dbReference>
<feature type="domain" description="Cytoskeleton protein RodZ-like C-terminal" evidence="3">
    <location>
        <begin position="225"/>
        <end position="291"/>
    </location>
</feature>
<evidence type="ECO:0000313" key="4">
    <source>
        <dbReference type="EMBL" id="QMT41142.1"/>
    </source>
</evidence>